<evidence type="ECO:0000256" key="10">
    <source>
        <dbReference type="ARBA" id="ARBA00023136"/>
    </source>
</evidence>
<evidence type="ECO:0000256" key="2">
    <source>
        <dbReference type="ARBA" id="ARBA00006434"/>
    </source>
</evidence>
<sequence>MGQVNPVELGIFIVYLAVLIFIGLKFYDASSDSSEGFLLGGRALGSWVTAFSAQASDMSGWLLMGLPGAIYLGGMPQLWIGIGLFAGTCINWKCVSERLRVYTEEINALTLSTFFDRRYKDPTGALRIISAVVILFFFTIYCASGMVSSGKLFSTMFGLDYNIAVMIGAVVIVSYTFLGGFLAVCWTDLIQGILMVIAIAVVPVLAIIHMGGFGTTQAAMTSQHISLNLFGGGVTAATIVSAVVWGLGYFGQPHILVRFMGISSVKEIPKARRIAIVWCLISLAGALLVGLLSIPLFHGLSGGKEETVFILMIRKFFPAWIGGVFLAAIMAAIMSTIDSQLLVCSSALSEDLARIFLKKELTDKQSVSLGRWSVIAVSVAALVIAFGNNATVMGLVSYAWGGFGAAFGPLVLFGLYSRRTTWQAALSGMLVGTATVIVWKVTGLSAHLFGTGIYEILPGFALNVLTILMVNHFTKPEAHVMEEYDEMIERYHRAKAA</sequence>
<feature type="transmembrane region" description="Helical" evidence="14">
    <location>
        <begin position="369"/>
        <end position="386"/>
    </location>
</feature>
<keyword evidence="11 14" id="KW-0739">Sodium transport</keyword>
<dbReference type="STRING" id="887929.HMP0721_0831"/>
<evidence type="ECO:0000256" key="9">
    <source>
        <dbReference type="ARBA" id="ARBA00023065"/>
    </source>
</evidence>
<dbReference type="InterPro" id="IPR011851">
    <property type="entry name" value="Na/Pro_symporter"/>
</dbReference>
<evidence type="ECO:0000256" key="11">
    <source>
        <dbReference type="ARBA" id="ARBA00023201"/>
    </source>
</evidence>
<dbReference type="InterPro" id="IPR001734">
    <property type="entry name" value="Na/solute_symporter"/>
</dbReference>
<dbReference type="AlphaFoldDB" id="E6MFS0"/>
<dbReference type="OrthoDB" id="9810181at2"/>
<evidence type="ECO:0000256" key="13">
    <source>
        <dbReference type="RuleBase" id="RU362091"/>
    </source>
</evidence>
<dbReference type="GO" id="GO:0005886">
    <property type="term" value="C:plasma membrane"/>
    <property type="evidence" value="ECO:0007669"/>
    <property type="project" value="UniProtKB-SubCell"/>
</dbReference>
<dbReference type="Gene3D" id="1.20.1730.10">
    <property type="entry name" value="Sodium/glucose cotransporter"/>
    <property type="match status" value="1"/>
</dbReference>
<evidence type="ECO:0000256" key="5">
    <source>
        <dbReference type="ARBA" id="ARBA00022692"/>
    </source>
</evidence>
<feature type="transmembrane region" description="Helical" evidence="14">
    <location>
        <begin position="163"/>
        <end position="186"/>
    </location>
</feature>
<keyword evidence="4 14" id="KW-1003">Cell membrane</keyword>
<dbReference type="EMBL" id="AEQN01000014">
    <property type="protein sequence ID" value="EFV02065.1"/>
    <property type="molecule type" value="Genomic_DNA"/>
</dbReference>
<keyword evidence="8 14" id="KW-0915">Sodium</keyword>
<dbReference type="GO" id="GO:0005298">
    <property type="term" value="F:proline:sodium symporter activity"/>
    <property type="evidence" value="ECO:0007669"/>
    <property type="project" value="UniProtKB-UniRule"/>
</dbReference>
<keyword evidence="14" id="KW-0029">Amino-acid transport</keyword>
<keyword evidence="6 14" id="KW-0769">Symport</keyword>
<dbReference type="eggNOG" id="COG0591">
    <property type="taxonomic scope" value="Bacteria"/>
</dbReference>
<dbReference type="PROSITE" id="PS50283">
    <property type="entry name" value="NA_SOLUT_SYMP_3"/>
    <property type="match status" value="1"/>
</dbReference>
<keyword evidence="16" id="KW-1185">Reference proteome</keyword>
<evidence type="ECO:0000256" key="4">
    <source>
        <dbReference type="ARBA" id="ARBA00022475"/>
    </source>
</evidence>
<dbReference type="GO" id="GO:0015193">
    <property type="term" value="F:L-proline transmembrane transporter activity"/>
    <property type="evidence" value="ECO:0007669"/>
    <property type="project" value="TreeGrafter"/>
</dbReference>
<keyword evidence="10 14" id="KW-0472">Membrane</keyword>
<evidence type="ECO:0000313" key="15">
    <source>
        <dbReference type="EMBL" id="EFV02065.1"/>
    </source>
</evidence>
<comment type="function">
    <text evidence="14">Catalyzes the sodium-dependent uptake of extracellular L-proline.</text>
</comment>
<keyword evidence="3 14" id="KW-0813">Transport</keyword>
<protein>
    <recommendedName>
        <fullName evidence="14">Sodium/proline symporter</fullName>
    </recommendedName>
    <alternativeName>
        <fullName evidence="14">Proline permease</fullName>
    </alternativeName>
</protein>
<comment type="subcellular location">
    <subcellularLocation>
        <location evidence="1 14">Cell membrane</location>
        <topology evidence="1 14">Multi-pass membrane protein</topology>
    </subcellularLocation>
</comment>
<feature type="transmembrane region" description="Helical" evidence="14">
    <location>
        <begin position="428"/>
        <end position="450"/>
    </location>
</feature>
<dbReference type="PANTHER" id="PTHR48086:SF3">
    <property type="entry name" value="SODIUM_PROLINE SYMPORTER"/>
    <property type="match status" value="1"/>
</dbReference>
<keyword evidence="7 14" id="KW-1133">Transmembrane helix</keyword>
<name>E6MFS0_9FIRM</name>
<dbReference type="GO" id="GO:0015824">
    <property type="term" value="P:proline transport"/>
    <property type="evidence" value="ECO:0007669"/>
    <property type="project" value="UniProtKB-UniRule"/>
</dbReference>
<evidence type="ECO:0000256" key="7">
    <source>
        <dbReference type="ARBA" id="ARBA00022989"/>
    </source>
</evidence>
<feature type="transmembrane region" description="Helical" evidence="14">
    <location>
        <begin position="317"/>
        <end position="348"/>
    </location>
</feature>
<evidence type="ECO:0000256" key="14">
    <source>
        <dbReference type="RuleBase" id="RU366012"/>
    </source>
</evidence>
<dbReference type="PROSITE" id="PS00456">
    <property type="entry name" value="NA_SOLUT_SYMP_1"/>
    <property type="match status" value="1"/>
</dbReference>
<feature type="transmembrane region" description="Helical" evidence="14">
    <location>
        <begin position="274"/>
        <end position="297"/>
    </location>
</feature>
<keyword evidence="5 14" id="KW-0812">Transmembrane</keyword>
<feature type="transmembrane region" description="Helical" evidence="14">
    <location>
        <begin position="124"/>
        <end position="143"/>
    </location>
</feature>
<dbReference type="HOGENOM" id="CLU_018808_15_2_9"/>
<feature type="transmembrane region" description="Helical" evidence="14">
    <location>
        <begin position="193"/>
        <end position="213"/>
    </location>
</feature>
<evidence type="ECO:0000256" key="12">
    <source>
        <dbReference type="ARBA" id="ARBA00033708"/>
    </source>
</evidence>
<feature type="transmembrane region" description="Helical" evidence="14">
    <location>
        <begin position="225"/>
        <end position="250"/>
    </location>
</feature>
<accession>E6MFS0</accession>
<reference evidence="15 16" key="1">
    <citation type="submission" date="2010-12" db="EMBL/GenBank/DDBJ databases">
        <authorList>
            <person name="Muzny D."/>
            <person name="Qin X."/>
            <person name="Deng J."/>
            <person name="Jiang H."/>
            <person name="Liu Y."/>
            <person name="Qu J."/>
            <person name="Song X.-Z."/>
            <person name="Zhang L."/>
            <person name="Thornton R."/>
            <person name="Coyle M."/>
            <person name="Francisco L."/>
            <person name="Jackson L."/>
            <person name="Javaid M."/>
            <person name="Korchina V."/>
            <person name="Kovar C."/>
            <person name="Mata R."/>
            <person name="Mathew T."/>
            <person name="Ngo R."/>
            <person name="Nguyen L."/>
            <person name="Nguyen N."/>
            <person name="Okwuonu G."/>
            <person name="Ongeri F."/>
            <person name="Pham C."/>
            <person name="Simmons D."/>
            <person name="Wilczek-Boney K."/>
            <person name="Hale W."/>
            <person name="Jakkamsetti A."/>
            <person name="Pham P."/>
            <person name="Ruth R."/>
            <person name="San Lucas F."/>
            <person name="Warren J."/>
            <person name="Zhang J."/>
            <person name="Zhao Z."/>
            <person name="Zhou C."/>
            <person name="Zhu D."/>
            <person name="Lee S."/>
            <person name="Bess C."/>
            <person name="Blankenburg K."/>
            <person name="Forbes L."/>
            <person name="Fu Q."/>
            <person name="Gubbala S."/>
            <person name="Hirani K."/>
            <person name="Jayaseelan J.C."/>
            <person name="Lara F."/>
            <person name="Munidasa M."/>
            <person name="Palculict T."/>
            <person name="Patil S."/>
            <person name="Pu L.-L."/>
            <person name="Saada N."/>
            <person name="Tang L."/>
            <person name="Weissenberger G."/>
            <person name="Zhu Y."/>
            <person name="Hemphill L."/>
            <person name="Shang Y."/>
            <person name="Youmans B."/>
            <person name="Ayvaz T."/>
            <person name="Ross M."/>
            <person name="Santibanez J."/>
            <person name="Aqrawi P."/>
            <person name="Gross S."/>
            <person name="Joshi V."/>
            <person name="Fowler G."/>
            <person name="Nazareth L."/>
            <person name="Reid J."/>
            <person name="Worley K."/>
            <person name="Petrosino J."/>
            <person name="Highlander S."/>
            <person name="Gibbs R."/>
        </authorList>
    </citation>
    <scope>NUCLEOTIDE SEQUENCE [LARGE SCALE GENOMIC DNA]</scope>
    <source>
        <strain evidence="15 16">ATCC 23263</strain>
    </source>
</reference>
<dbReference type="InterPro" id="IPR038377">
    <property type="entry name" value="Na/Glc_symporter_sf"/>
</dbReference>
<organism evidence="15 16">
    <name type="scientific">Pseudoramibacter alactolyticus ATCC 23263</name>
    <dbReference type="NCBI Taxonomy" id="887929"/>
    <lineage>
        <taxon>Bacteria</taxon>
        <taxon>Bacillati</taxon>
        <taxon>Bacillota</taxon>
        <taxon>Clostridia</taxon>
        <taxon>Eubacteriales</taxon>
        <taxon>Eubacteriaceae</taxon>
        <taxon>Pseudoramibacter</taxon>
    </lineage>
</organism>
<dbReference type="Proteomes" id="UP000004754">
    <property type="component" value="Unassembled WGS sequence"/>
</dbReference>
<keyword evidence="9 14" id="KW-0406">Ion transport</keyword>
<feature type="transmembrane region" description="Helical" evidence="14">
    <location>
        <begin position="68"/>
        <end position="90"/>
    </location>
</feature>
<dbReference type="Pfam" id="PF00474">
    <property type="entry name" value="SSF"/>
    <property type="match status" value="1"/>
</dbReference>
<dbReference type="NCBIfam" id="TIGR02121">
    <property type="entry name" value="Na_Pro_sym"/>
    <property type="match status" value="1"/>
</dbReference>
<dbReference type="InterPro" id="IPR018212">
    <property type="entry name" value="Na/solute_symporter_CS"/>
</dbReference>
<dbReference type="GO" id="GO:0031402">
    <property type="term" value="F:sodium ion binding"/>
    <property type="evidence" value="ECO:0007669"/>
    <property type="project" value="UniProtKB-UniRule"/>
</dbReference>
<evidence type="ECO:0000256" key="6">
    <source>
        <dbReference type="ARBA" id="ARBA00022847"/>
    </source>
</evidence>
<comment type="similarity">
    <text evidence="2 13">Belongs to the sodium:solute symporter (SSF) (TC 2.A.21) family.</text>
</comment>
<gene>
    <name evidence="15" type="primary">putP</name>
    <name evidence="15" type="ORF">HMP0721_0831</name>
</gene>
<proteinExistence type="inferred from homology"/>
<feature type="transmembrane region" description="Helical" evidence="14">
    <location>
        <begin position="6"/>
        <end position="24"/>
    </location>
</feature>
<evidence type="ECO:0000256" key="1">
    <source>
        <dbReference type="ARBA" id="ARBA00004651"/>
    </source>
</evidence>
<feature type="transmembrane region" description="Helical" evidence="14">
    <location>
        <begin position="398"/>
        <end position="416"/>
    </location>
</feature>
<dbReference type="PANTHER" id="PTHR48086">
    <property type="entry name" value="SODIUM/PROLINE SYMPORTER-RELATED"/>
    <property type="match status" value="1"/>
</dbReference>
<dbReference type="CDD" id="cd11475">
    <property type="entry name" value="SLC5sbd_PutP"/>
    <property type="match status" value="1"/>
</dbReference>
<feature type="transmembrane region" description="Helical" evidence="14">
    <location>
        <begin position="456"/>
        <end position="474"/>
    </location>
</feature>
<dbReference type="NCBIfam" id="TIGR00813">
    <property type="entry name" value="sss"/>
    <property type="match status" value="1"/>
</dbReference>
<comment type="catalytic activity">
    <reaction evidence="12">
        <text>L-proline(in) + Na(+)(in) = L-proline(out) + Na(+)(out)</text>
        <dbReference type="Rhea" id="RHEA:28967"/>
        <dbReference type="ChEBI" id="CHEBI:29101"/>
        <dbReference type="ChEBI" id="CHEBI:60039"/>
    </reaction>
</comment>
<comment type="caution">
    <text evidence="15">The sequence shown here is derived from an EMBL/GenBank/DDBJ whole genome shotgun (WGS) entry which is preliminary data.</text>
</comment>
<dbReference type="InterPro" id="IPR050277">
    <property type="entry name" value="Sodium:Solute_Symporter"/>
</dbReference>
<dbReference type="RefSeq" id="WP_006598255.1">
    <property type="nucleotide sequence ID" value="NZ_GL622359.1"/>
</dbReference>
<evidence type="ECO:0000256" key="8">
    <source>
        <dbReference type="ARBA" id="ARBA00023053"/>
    </source>
</evidence>
<evidence type="ECO:0000313" key="16">
    <source>
        <dbReference type="Proteomes" id="UP000004754"/>
    </source>
</evidence>
<evidence type="ECO:0000256" key="3">
    <source>
        <dbReference type="ARBA" id="ARBA00022448"/>
    </source>
</evidence>